<dbReference type="Proteomes" id="UP001595632">
    <property type="component" value="Unassembled WGS sequence"/>
</dbReference>
<keyword evidence="6" id="KW-1185">Reference proteome</keyword>
<accession>A0ABV7GZF2</accession>
<comment type="caution">
    <text evidence="5">The sequence shown here is derived from an EMBL/GenBank/DDBJ whole genome shotgun (WGS) entry which is preliminary data.</text>
</comment>
<dbReference type="SUPFAM" id="SSF52833">
    <property type="entry name" value="Thioredoxin-like"/>
    <property type="match status" value="1"/>
</dbReference>
<evidence type="ECO:0000259" key="4">
    <source>
        <dbReference type="PROSITE" id="PS51352"/>
    </source>
</evidence>
<gene>
    <name evidence="5" type="ORF">ACFOGP_24635</name>
</gene>
<proteinExistence type="inferred from homology"/>
<sequence>MNKILPFATALVLAAGATVFWPNGNSGSSLTALGAAQAQEGEVDTSIVTEMALGDPDAPVTVIEYASATCPHCKNFHLTVFDELKENYVDTGKIRFVYREVYFDRFGLWAGMLARCGAPRGADADPAQIEASQRRYFAIMDMVFEQQSDWLNADTPAGIADNLSQIGRTAGLSAEMVDECLQDADMAQAMVTLWEENQAADDITSTPSFIIDGQKYSNMNYADFSAALDERLPEE</sequence>
<dbReference type="PANTHER" id="PTHR13887:SF56">
    <property type="entry name" value="THIOREDOXIN-LIKE REDUCTASE RV2466C"/>
    <property type="match status" value="1"/>
</dbReference>
<name>A0ABV7GZF2_9RHOB</name>
<evidence type="ECO:0000313" key="6">
    <source>
        <dbReference type="Proteomes" id="UP001595632"/>
    </source>
</evidence>
<comment type="function">
    <text evidence="1">May be required for disulfide bond formation in some proteins.</text>
</comment>
<keyword evidence="3" id="KW-0732">Signal</keyword>
<dbReference type="InterPro" id="IPR013766">
    <property type="entry name" value="Thioredoxin_domain"/>
</dbReference>
<dbReference type="EMBL" id="JBHRTB010000010">
    <property type="protein sequence ID" value="MFC3145933.1"/>
    <property type="molecule type" value="Genomic_DNA"/>
</dbReference>
<evidence type="ECO:0000256" key="3">
    <source>
        <dbReference type="SAM" id="SignalP"/>
    </source>
</evidence>
<feature type="chain" id="PRO_5046044819" evidence="3">
    <location>
        <begin position="18"/>
        <end position="235"/>
    </location>
</feature>
<organism evidence="5 6">
    <name type="scientific">Psychromarinibacter halotolerans</name>
    <dbReference type="NCBI Taxonomy" id="1775175"/>
    <lineage>
        <taxon>Bacteria</taxon>
        <taxon>Pseudomonadati</taxon>
        <taxon>Pseudomonadota</taxon>
        <taxon>Alphaproteobacteria</taxon>
        <taxon>Rhodobacterales</taxon>
        <taxon>Paracoccaceae</taxon>
        <taxon>Psychromarinibacter</taxon>
    </lineage>
</organism>
<comment type="similarity">
    <text evidence="2">Belongs to the thioredoxin family. DsbA subfamily.</text>
</comment>
<dbReference type="PANTHER" id="PTHR13887">
    <property type="entry name" value="GLUTATHIONE S-TRANSFERASE KAPPA"/>
    <property type="match status" value="1"/>
</dbReference>
<dbReference type="RefSeq" id="WP_275634854.1">
    <property type="nucleotide sequence ID" value="NZ_JARGYD010000012.1"/>
</dbReference>
<protein>
    <submittedName>
        <fullName evidence="5">DsbA family protein</fullName>
    </submittedName>
</protein>
<dbReference type="InterPro" id="IPR012336">
    <property type="entry name" value="Thioredoxin-like_fold"/>
</dbReference>
<evidence type="ECO:0000256" key="1">
    <source>
        <dbReference type="ARBA" id="ARBA00003565"/>
    </source>
</evidence>
<feature type="domain" description="Thioredoxin" evidence="4">
    <location>
        <begin position="24"/>
        <end position="182"/>
    </location>
</feature>
<reference evidence="6" key="1">
    <citation type="journal article" date="2019" name="Int. J. Syst. Evol. Microbiol.">
        <title>The Global Catalogue of Microorganisms (GCM) 10K type strain sequencing project: providing services to taxonomists for standard genome sequencing and annotation.</title>
        <authorList>
            <consortium name="The Broad Institute Genomics Platform"/>
            <consortium name="The Broad Institute Genome Sequencing Center for Infectious Disease"/>
            <person name="Wu L."/>
            <person name="Ma J."/>
        </authorList>
    </citation>
    <scope>NUCLEOTIDE SEQUENCE [LARGE SCALE GENOMIC DNA]</scope>
    <source>
        <strain evidence="6">KCTC 52366</strain>
    </source>
</reference>
<dbReference type="PROSITE" id="PS51352">
    <property type="entry name" value="THIOREDOXIN_2"/>
    <property type="match status" value="1"/>
</dbReference>
<dbReference type="Gene3D" id="3.40.30.10">
    <property type="entry name" value="Glutaredoxin"/>
    <property type="match status" value="1"/>
</dbReference>
<dbReference type="InterPro" id="IPR036249">
    <property type="entry name" value="Thioredoxin-like_sf"/>
</dbReference>
<dbReference type="Pfam" id="PF13462">
    <property type="entry name" value="Thioredoxin_4"/>
    <property type="match status" value="1"/>
</dbReference>
<evidence type="ECO:0000313" key="5">
    <source>
        <dbReference type="EMBL" id="MFC3145933.1"/>
    </source>
</evidence>
<feature type="signal peptide" evidence="3">
    <location>
        <begin position="1"/>
        <end position="17"/>
    </location>
</feature>
<evidence type="ECO:0000256" key="2">
    <source>
        <dbReference type="ARBA" id="ARBA00005791"/>
    </source>
</evidence>